<gene>
    <name evidence="2" type="ORF">SAMN04489716_1880</name>
</gene>
<sequence>MRDDLGMSFGVGVWFLLGLFLIAAAMAQAVKTGRLGRDGLRAAGSVVRIEQSPDGRSLYSPVIAYTDETGAWREFTVGLKAFKPIHPVGARVPVRWIAGRPESASLSSVRHTVLMIGVPLIVGVACLAAGLWSMD</sequence>
<protein>
    <recommendedName>
        <fullName evidence="4">DUF3592 domain-containing protein</fullName>
    </recommendedName>
</protein>
<keyword evidence="1" id="KW-1133">Transmembrane helix</keyword>
<proteinExistence type="predicted"/>
<name>A0A1H1VV41_9ACTN</name>
<accession>A0A1H1VV41</accession>
<dbReference type="Proteomes" id="UP000198688">
    <property type="component" value="Chromosome I"/>
</dbReference>
<reference evidence="2" key="1">
    <citation type="submission" date="2016-10" db="EMBL/GenBank/DDBJ databases">
        <authorList>
            <person name="de Groot N.N."/>
        </authorList>
    </citation>
    <scope>NUCLEOTIDE SEQUENCE [LARGE SCALE GENOMIC DNA]</scope>
    <source>
        <strain evidence="2">DSM 43941</strain>
    </source>
</reference>
<evidence type="ECO:0008006" key="4">
    <source>
        <dbReference type="Google" id="ProtNLM"/>
    </source>
</evidence>
<feature type="transmembrane region" description="Helical" evidence="1">
    <location>
        <begin position="113"/>
        <end position="134"/>
    </location>
</feature>
<evidence type="ECO:0000256" key="1">
    <source>
        <dbReference type="SAM" id="Phobius"/>
    </source>
</evidence>
<dbReference type="AlphaFoldDB" id="A0A1H1VV41"/>
<organism evidence="2 3">
    <name type="scientific">Actinoplanes derwentensis</name>
    <dbReference type="NCBI Taxonomy" id="113562"/>
    <lineage>
        <taxon>Bacteria</taxon>
        <taxon>Bacillati</taxon>
        <taxon>Actinomycetota</taxon>
        <taxon>Actinomycetes</taxon>
        <taxon>Micromonosporales</taxon>
        <taxon>Micromonosporaceae</taxon>
        <taxon>Actinoplanes</taxon>
    </lineage>
</organism>
<dbReference type="STRING" id="113562.SAMN04489716_1880"/>
<evidence type="ECO:0000313" key="3">
    <source>
        <dbReference type="Proteomes" id="UP000198688"/>
    </source>
</evidence>
<keyword evidence="1" id="KW-0812">Transmembrane</keyword>
<keyword evidence="1" id="KW-0472">Membrane</keyword>
<feature type="transmembrane region" description="Helical" evidence="1">
    <location>
        <begin position="6"/>
        <end position="27"/>
    </location>
</feature>
<keyword evidence="3" id="KW-1185">Reference proteome</keyword>
<dbReference type="EMBL" id="LT629758">
    <property type="protein sequence ID" value="SDS88341.1"/>
    <property type="molecule type" value="Genomic_DNA"/>
</dbReference>
<evidence type="ECO:0000313" key="2">
    <source>
        <dbReference type="EMBL" id="SDS88341.1"/>
    </source>
</evidence>